<dbReference type="GO" id="GO:0009425">
    <property type="term" value="C:bacterial-type flagellum basal body"/>
    <property type="evidence" value="ECO:0007669"/>
    <property type="project" value="UniProtKB-SubCell"/>
</dbReference>
<dbReference type="InterPro" id="IPR023787">
    <property type="entry name" value="T3SS_YcgR"/>
</dbReference>
<dbReference type="Pfam" id="PF07238">
    <property type="entry name" value="PilZ"/>
    <property type="match status" value="1"/>
</dbReference>
<evidence type="ECO:0000313" key="8">
    <source>
        <dbReference type="EMBL" id="KVE26786.1"/>
    </source>
</evidence>
<evidence type="ECO:0000256" key="5">
    <source>
        <dbReference type="SAM" id="MobiDB-lite"/>
    </source>
</evidence>
<dbReference type="AlphaFoldDB" id="A0A103E1P6"/>
<dbReference type="Pfam" id="PF07317">
    <property type="entry name" value="PilZN"/>
    <property type="match status" value="1"/>
</dbReference>
<dbReference type="GO" id="GO:0071945">
    <property type="term" value="P:regulation of bacterial-type flagellum-dependent cell motility by regulation of motor speed"/>
    <property type="evidence" value="ECO:0007669"/>
    <property type="project" value="UniProtKB-UniRule"/>
</dbReference>
<organism evidence="8 9">
    <name type="scientific">Burkholderia singularis</name>
    <dbReference type="NCBI Taxonomy" id="1503053"/>
    <lineage>
        <taxon>Bacteria</taxon>
        <taxon>Pseudomonadati</taxon>
        <taxon>Pseudomonadota</taxon>
        <taxon>Betaproteobacteria</taxon>
        <taxon>Burkholderiales</taxon>
        <taxon>Burkholderiaceae</taxon>
        <taxon>Burkholderia</taxon>
        <taxon>pseudomallei group</taxon>
    </lineage>
</organism>
<keyword evidence="8" id="KW-0282">Flagellum</keyword>
<proteinExistence type="inferred from homology"/>
<keyword evidence="8" id="KW-0966">Cell projection</keyword>
<comment type="function">
    <text evidence="4">Acts as a flagellar brake, regulating swimming and swarming in a bis-(3'-5') cyclic diguanylic acid (c-di-GMP)-dependent manner. Binds 1 c-di-GMP dimer per subunit. Increasing levels of c-di-GMP lead to decreased motility.</text>
</comment>
<keyword evidence="1 4" id="KW-0973">c-di-GMP</keyword>
<dbReference type="InterPro" id="IPR012349">
    <property type="entry name" value="Split_barrel_FMN-bd"/>
</dbReference>
<dbReference type="Proteomes" id="UP000062788">
    <property type="component" value="Unassembled WGS sequence"/>
</dbReference>
<dbReference type="GO" id="GO:0035438">
    <property type="term" value="F:cyclic-di-GMP binding"/>
    <property type="evidence" value="ECO:0007669"/>
    <property type="project" value="UniProtKB-UniRule"/>
</dbReference>
<comment type="subunit">
    <text evidence="4">Monomer. Interacts with the flagellar basal bodies.</text>
</comment>
<dbReference type="InterPro" id="IPR009875">
    <property type="entry name" value="PilZ_domain"/>
</dbReference>
<feature type="domain" description="PilZ" evidence="6">
    <location>
        <begin position="127"/>
        <end position="240"/>
    </location>
</feature>
<accession>A0A103E1P6</accession>
<reference evidence="8 9" key="1">
    <citation type="submission" date="2015-11" db="EMBL/GenBank/DDBJ databases">
        <title>Expanding the genomic diversity of Burkholderia species for the development of highly accurate diagnostics.</title>
        <authorList>
            <person name="Sahl J."/>
            <person name="Keim P."/>
            <person name="Wagner D."/>
        </authorList>
    </citation>
    <scope>NUCLEOTIDE SEQUENCE [LARGE SCALE GENOMIC DNA]</scope>
    <source>
        <strain evidence="8 9">TSV85</strain>
    </source>
</reference>
<dbReference type="GO" id="GO:0071973">
    <property type="term" value="P:bacterial-type flagellum-dependent cell motility"/>
    <property type="evidence" value="ECO:0007669"/>
    <property type="project" value="UniProtKB-UniRule"/>
</dbReference>
<dbReference type="InterPro" id="IPR009926">
    <property type="entry name" value="T3SS_YcgR_PilZN"/>
</dbReference>
<evidence type="ECO:0000256" key="2">
    <source>
        <dbReference type="ARBA" id="ARBA00022741"/>
    </source>
</evidence>
<dbReference type="Gene3D" id="2.30.110.10">
    <property type="entry name" value="Electron Transport, Fmn-binding Protein, Chain A"/>
    <property type="match status" value="1"/>
</dbReference>
<feature type="region of interest" description="Disordered" evidence="5">
    <location>
        <begin position="1"/>
        <end position="21"/>
    </location>
</feature>
<evidence type="ECO:0000256" key="3">
    <source>
        <dbReference type="ARBA" id="ARBA00023143"/>
    </source>
</evidence>
<evidence type="ECO:0000259" key="6">
    <source>
        <dbReference type="Pfam" id="PF07238"/>
    </source>
</evidence>
<keyword evidence="2 4" id="KW-0547">Nucleotide-binding</keyword>
<keyword evidence="9" id="KW-1185">Reference proteome</keyword>
<dbReference type="OrthoDB" id="5572581at2"/>
<dbReference type="HAMAP" id="MF_01457">
    <property type="entry name" value="YcgR"/>
    <property type="match status" value="1"/>
</dbReference>
<dbReference type="EMBL" id="LOWA01000032">
    <property type="protein sequence ID" value="KVE26786.1"/>
    <property type="molecule type" value="Genomic_DNA"/>
</dbReference>
<comment type="caution">
    <text evidence="8">The sequence shown here is derived from an EMBL/GenBank/DDBJ whole genome shotgun (WGS) entry which is preliminary data.</text>
</comment>
<gene>
    <name evidence="4" type="primary">ycgR</name>
    <name evidence="8" type="ORF">WS67_14435</name>
</gene>
<keyword evidence="8" id="KW-0969">Cilium</keyword>
<evidence type="ECO:0000259" key="7">
    <source>
        <dbReference type="Pfam" id="PF07317"/>
    </source>
</evidence>
<sequence>MNTEQSTRQGEGAIAPTGHDFGRRNPLEIGVQLRNLVNRRDFLTVEYRGGQLVTRILDVDVGARTFVFDWGALAEQNAGMLAAPCCEFRAAPDGIRVEFSTAPPRETRFEGLPAFEADFPEVLYCVQRREYFRVDAPLVDPFVCRGKLPDGEHFLFEIHNLSLGGLGLRTADERVAALELGTTLYDVELNLNGHGMLSLDLQLVAHSSTRAPSGTCRHQLGFRFVSLPGSTENTLQRLITQLEMKRRQLART</sequence>
<dbReference type="RefSeq" id="WP_059517399.1">
    <property type="nucleotide sequence ID" value="NZ_LOWA01000032.1"/>
</dbReference>
<evidence type="ECO:0000256" key="4">
    <source>
        <dbReference type="HAMAP-Rule" id="MF_01457"/>
    </source>
</evidence>
<protein>
    <recommendedName>
        <fullName evidence="4">Flagellar brake protein YcgR</fullName>
    </recommendedName>
    <alternativeName>
        <fullName evidence="4">Cyclic di-GMP binding protein YcgR</fullName>
    </alternativeName>
</protein>
<dbReference type="Gene3D" id="2.40.10.220">
    <property type="entry name" value="predicted glycosyltransferase like domains"/>
    <property type="match status" value="1"/>
</dbReference>
<keyword evidence="3 4" id="KW-0975">Bacterial flagellum</keyword>
<feature type="domain" description="Type III secretion system flagellar brake protein YcgR PilZN" evidence="7">
    <location>
        <begin position="22"/>
        <end position="124"/>
    </location>
</feature>
<name>A0A103E1P6_9BURK</name>
<evidence type="ECO:0000256" key="1">
    <source>
        <dbReference type="ARBA" id="ARBA00022636"/>
    </source>
</evidence>
<evidence type="ECO:0000313" key="9">
    <source>
        <dbReference type="Proteomes" id="UP000062788"/>
    </source>
</evidence>
<comment type="subcellular location">
    <subcellularLocation>
        <location evidence="4">Bacterial flagellum basal body</location>
    </subcellularLocation>
</comment>
<comment type="similarity">
    <text evidence="4">Belongs to the YcgR family.</text>
</comment>